<dbReference type="PANTHER" id="PTHR10622">
    <property type="entry name" value="HET DOMAIN-CONTAINING PROTEIN"/>
    <property type="match status" value="1"/>
</dbReference>
<proteinExistence type="predicted"/>
<reference evidence="2 3" key="1">
    <citation type="submission" date="2014-04" db="EMBL/GenBank/DDBJ databases">
        <authorList>
            <consortium name="DOE Joint Genome Institute"/>
            <person name="Kuo A."/>
            <person name="Kohler A."/>
            <person name="Costa M.D."/>
            <person name="Nagy L.G."/>
            <person name="Floudas D."/>
            <person name="Copeland A."/>
            <person name="Barry K.W."/>
            <person name="Cichocki N."/>
            <person name="Veneault-Fourrey C."/>
            <person name="LaButti K."/>
            <person name="Lindquist E.A."/>
            <person name="Lipzen A."/>
            <person name="Lundell T."/>
            <person name="Morin E."/>
            <person name="Murat C."/>
            <person name="Sun H."/>
            <person name="Tunlid A."/>
            <person name="Henrissat B."/>
            <person name="Grigoriev I.V."/>
            <person name="Hibbett D.S."/>
            <person name="Martin F."/>
            <person name="Nordberg H.P."/>
            <person name="Cantor M.N."/>
            <person name="Hua S.X."/>
        </authorList>
    </citation>
    <scope>NUCLEOTIDE SEQUENCE [LARGE SCALE GENOMIC DNA]</scope>
    <source>
        <strain evidence="2 3">Marx 270</strain>
    </source>
</reference>
<gene>
    <name evidence="2" type="ORF">M404DRAFT_25194</name>
</gene>
<dbReference type="AlphaFoldDB" id="A0A0C3PD15"/>
<dbReference type="PANTHER" id="PTHR10622:SF10">
    <property type="entry name" value="HET DOMAIN-CONTAINING PROTEIN"/>
    <property type="match status" value="1"/>
</dbReference>
<protein>
    <recommendedName>
        <fullName evidence="1">Heterokaryon incompatibility domain-containing protein</fullName>
    </recommendedName>
</protein>
<dbReference type="Pfam" id="PF06985">
    <property type="entry name" value="HET"/>
    <property type="match status" value="1"/>
</dbReference>
<feature type="non-terminal residue" evidence="2">
    <location>
        <position position="493"/>
    </location>
</feature>
<dbReference type="InParanoid" id="A0A0C3PD15"/>
<dbReference type="HOGENOM" id="CLU_000288_138_12_1"/>
<dbReference type="Proteomes" id="UP000054217">
    <property type="component" value="Unassembled WGS sequence"/>
</dbReference>
<name>A0A0C3PD15_PISTI</name>
<feature type="domain" description="Heterokaryon incompatibility" evidence="1">
    <location>
        <begin position="45"/>
        <end position="122"/>
    </location>
</feature>
<keyword evidence="3" id="KW-1185">Reference proteome</keyword>
<evidence type="ECO:0000259" key="1">
    <source>
        <dbReference type="Pfam" id="PF06985"/>
    </source>
</evidence>
<evidence type="ECO:0000313" key="2">
    <source>
        <dbReference type="EMBL" id="KIO05951.1"/>
    </source>
</evidence>
<sequence length="493" mass="55812">MKLLNVKAVLDRDKGMQLTGRDAEVMKIIGYDEVLKDLDDKSTSYAILSHRWVTEVNYEEMIGLAVMEPRTKDRIRERSGYIKIIKSCEQAMKDGYTWLWIDTCCIDKRSSAELTEAINSMYHGTATRKCATFISTMSTTGPFLRNKTSAGLAGSMELIAPRKAEFFNKRWESIGTKEDLVSVLEEITRIPESVLTDGRVLRSIASSERPCVAQIMSWAADRKTTRVEDRAYSLLGLFGVNMPMLYGEGPKAFQRLQLEIIRASSDHSILAWSPKGRFGMHKSVLADSPSCFRGYHDIQELEPHRFIAELEHGIRWLGLDAATNFSRLAGLQRGADSSQLFRFDVTNLGIQMSLPVCPQQDQDALSTKYFKAMLPFHDHYGNLVTIDLQSRGHSFCRYFGAAPISDAASVEFTTLYLDCSQDDEEWCHHFRLHDNRTSYYGFTRYGTFPNEISGDTVKLSSQGNTLNVIVYANDHARFAVGLGYYLGRVWVHV</sequence>
<dbReference type="EMBL" id="KN831965">
    <property type="protein sequence ID" value="KIO05951.1"/>
    <property type="molecule type" value="Genomic_DNA"/>
</dbReference>
<organism evidence="2 3">
    <name type="scientific">Pisolithus tinctorius Marx 270</name>
    <dbReference type="NCBI Taxonomy" id="870435"/>
    <lineage>
        <taxon>Eukaryota</taxon>
        <taxon>Fungi</taxon>
        <taxon>Dikarya</taxon>
        <taxon>Basidiomycota</taxon>
        <taxon>Agaricomycotina</taxon>
        <taxon>Agaricomycetes</taxon>
        <taxon>Agaricomycetidae</taxon>
        <taxon>Boletales</taxon>
        <taxon>Sclerodermatineae</taxon>
        <taxon>Pisolithaceae</taxon>
        <taxon>Pisolithus</taxon>
    </lineage>
</organism>
<reference evidence="3" key="2">
    <citation type="submission" date="2015-01" db="EMBL/GenBank/DDBJ databases">
        <title>Evolutionary Origins and Diversification of the Mycorrhizal Mutualists.</title>
        <authorList>
            <consortium name="DOE Joint Genome Institute"/>
            <consortium name="Mycorrhizal Genomics Consortium"/>
            <person name="Kohler A."/>
            <person name="Kuo A."/>
            <person name="Nagy L.G."/>
            <person name="Floudas D."/>
            <person name="Copeland A."/>
            <person name="Barry K.W."/>
            <person name="Cichocki N."/>
            <person name="Veneault-Fourrey C."/>
            <person name="LaButti K."/>
            <person name="Lindquist E.A."/>
            <person name="Lipzen A."/>
            <person name="Lundell T."/>
            <person name="Morin E."/>
            <person name="Murat C."/>
            <person name="Riley R."/>
            <person name="Ohm R."/>
            <person name="Sun H."/>
            <person name="Tunlid A."/>
            <person name="Henrissat B."/>
            <person name="Grigoriev I.V."/>
            <person name="Hibbett D.S."/>
            <person name="Martin F."/>
        </authorList>
    </citation>
    <scope>NUCLEOTIDE SEQUENCE [LARGE SCALE GENOMIC DNA]</scope>
    <source>
        <strain evidence="3">Marx 270</strain>
    </source>
</reference>
<dbReference type="OrthoDB" id="1938262at2759"/>
<dbReference type="InterPro" id="IPR010730">
    <property type="entry name" value="HET"/>
</dbReference>
<evidence type="ECO:0000313" key="3">
    <source>
        <dbReference type="Proteomes" id="UP000054217"/>
    </source>
</evidence>
<accession>A0A0C3PD15</accession>
<dbReference type="STRING" id="870435.A0A0C3PD15"/>